<dbReference type="Gene3D" id="2.40.50.180">
    <property type="entry name" value="CheA-289, Domain 4"/>
    <property type="match status" value="1"/>
</dbReference>
<sequence length="161" mass="18020">MEGKYMPENEFDIQEKETKQYISVKIGEEKFGIDIGYVDNIVRMQKITRVPKAQKYFKGIINLRGDIVPVMSARIKMGLDDDVYTSSTRIIILKLEEKGEIGLIVDEVCEVVTLVVDEIDKPNIDASSTGKELFINGIGKNGDELISLFEIGSIVSDKDAN</sequence>
<dbReference type="PANTHER" id="PTHR22617:SF23">
    <property type="entry name" value="CHEMOTAXIS PROTEIN CHEW"/>
    <property type="match status" value="1"/>
</dbReference>
<dbReference type="Gene3D" id="2.30.30.40">
    <property type="entry name" value="SH3 Domains"/>
    <property type="match status" value="1"/>
</dbReference>
<dbReference type="Proteomes" id="UP000001477">
    <property type="component" value="Chromosome"/>
</dbReference>
<dbReference type="HOGENOM" id="CLU_048995_1_2_9"/>
<organism evidence="2 3">
    <name type="scientific">Agathobacter rectalis (strain ATCC 33656 / DSM 3377 / JCM 17463 / KCTC 5835 / VPI 0990)</name>
    <name type="common">Eubacterium rectale</name>
    <dbReference type="NCBI Taxonomy" id="515619"/>
    <lineage>
        <taxon>Bacteria</taxon>
        <taxon>Bacillati</taxon>
        <taxon>Bacillota</taxon>
        <taxon>Clostridia</taxon>
        <taxon>Lachnospirales</taxon>
        <taxon>Lachnospiraceae</taxon>
        <taxon>Agathobacter</taxon>
    </lineage>
</organism>
<dbReference type="PROSITE" id="PS50851">
    <property type="entry name" value="CHEW"/>
    <property type="match status" value="1"/>
</dbReference>
<feature type="domain" description="CheW-like" evidence="1">
    <location>
        <begin position="18"/>
        <end position="160"/>
    </location>
</feature>
<evidence type="ECO:0000313" key="3">
    <source>
        <dbReference type="Proteomes" id="UP000001477"/>
    </source>
</evidence>
<evidence type="ECO:0000259" key="1">
    <source>
        <dbReference type="PROSITE" id="PS50851"/>
    </source>
</evidence>
<dbReference type="GO" id="GO:0006935">
    <property type="term" value="P:chemotaxis"/>
    <property type="evidence" value="ECO:0007669"/>
    <property type="project" value="InterPro"/>
</dbReference>
<dbReference type="SMART" id="SM00260">
    <property type="entry name" value="CheW"/>
    <property type="match status" value="1"/>
</dbReference>
<dbReference type="GO" id="GO:0005829">
    <property type="term" value="C:cytosol"/>
    <property type="evidence" value="ECO:0007669"/>
    <property type="project" value="TreeGrafter"/>
</dbReference>
<reference evidence="2 3" key="1">
    <citation type="journal article" date="2009" name="Proc. Natl. Acad. Sci. U.S.A.">
        <title>Characterizing a model human gut microbiota composed of members of its two dominant bacterial phyla.</title>
        <authorList>
            <person name="Mahowald M.A."/>
            <person name="Rey F.E."/>
            <person name="Seedorf H."/>
            <person name="Turnbaugh P.J."/>
            <person name="Fulton R.S."/>
            <person name="Wollam A."/>
            <person name="Shah N."/>
            <person name="Wang C."/>
            <person name="Magrini V."/>
            <person name="Wilson R.K."/>
            <person name="Cantarel B.L."/>
            <person name="Coutinho P.M."/>
            <person name="Henrissat B."/>
            <person name="Crock L.W."/>
            <person name="Russell A."/>
            <person name="Verberkmoes N.C."/>
            <person name="Hettich R.L."/>
            <person name="Gordon J.I."/>
        </authorList>
    </citation>
    <scope>NUCLEOTIDE SEQUENCE [LARGE SCALE GENOMIC DNA]</scope>
    <source>
        <strain evidence="3">ATCC 33656 / DSM 3377 / JCM 17463 / KCTC 5835 / LMG 30912 / VPI 0990</strain>
    </source>
</reference>
<evidence type="ECO:0000313" key="2">
    <source>
        <dbReference type="EMBL" id="ACR75526.1"/>
    </source>
</evidence>
<proteinExistence type="predicted"/>
<accession>C4ZA85</accession>
<dbReference type="InterPro" id="IPR036061">
    <property type="entry name" value="CheW-like_dom_sf"/>
</dbReference>
<dbReference type="KEGG" id="ere:EUBREC_1782"/>
<dbReference type="InterPro" id="IPR039315">
    <property type="entry name" value="CheW"/>
</dbReference>
<protein>
    <submittedName>
        <fullName evidence="2">Putative CheW protein</fullName>
    </submittedName>
</protein>
<name>C4ZA85_AGARV</name>
<gene>
    <name evidence="2" type="ordered locus">EUBREC_1782</name>
</gene>
<dbReference type="STRING" id="515619.EUBREC_1782"/>
<dbReference type="GO" id="GO:0007165">
    <property type="term" value="P:signal transduction"/>
    <property type="evidence" value="ECO:0007669"/>
    <property type="project" value="InterPro"/>
</dbReference>
<dbReference type="PaxDb" id="515619-EUBREC_1782"/>
<dbReference type="SUPFAM" id="SSF50341">
    <property type="entry name" value="CheW-like"/>
    <property type="match status" value="1"/>
</dbReference>
<dbReference type="EMBL" id="CP001107">
    <property type="protein sequence ID" value="ACR75526.1"/>
    <property type="molecule type" value="Genomic_DNA"/>
</dbReference>
<dbReference type="PANTHER" id="PTHR22617">
    <property type="entry name" value="CHEMOTAXIS SENSOR HISTIDINE KINASE-RELATED"/>
    <property type="match status" value="1"/>
</dbReference>
<dbReference type="AlphaFoldDB" id="C4ZA85"/>
<dbReference type="Pfam" id="PF01584">
    <property type="entry name" value="CheW"/>
    <property type="match status" value="1"/>
</dbReference>
<dbReference type="InterPro" id="IPR002545">
    <property type="entry name" value="CheW-lke_dom"/>
</dbReference>